<dbReference type="HOGENOM" id="CLU_041404_0_0_9"/>
<evidence type="ECO:0000313" key="2">
    <source>
        <dbReference type="EMBL" id="EOO65482.1"/>
    </source>
</evidence>
<dbReference type="Proteomes" id="UP000014040">
    <property type="component" value="Unassembled WGS sequence"/>
</dbReference>
<name>R8GXY7_BACCE</name>
<dbReference type="NCBIfam" id="TIGR01540">
    <property type="entry name" value="portal_PBSX"/>
    <property type="match status" value="1"/>
</dbReference>
<comment type="similarity">
    <text evidence="1">Belongs to the phage portal family. PBSX subfamily.</text>
</comment>
<proteinExistence type="inferred from homology"/>
<comment type="caution">
    <text evidence="2">The sequence shown here is derived from an EMBL/GenBank/DDBJ whole genome shotgun (WGS) entry which is preliminary data.</text>
</comment>
<dbReference type="PIRSF" id="PIRSF019260">
    <property type="entry name" value="PBSX_XkdE_prd"/>
    <property type="match status" value="1"/>
</dbReference>
<dbReference type="EMBL" id="AHES01000082">
    <property type="protein sequence ID" value="EOO65482.1"/>
    <property type="molecule type" value="Genomic_DNA"/>
</dbReference>
<dbReference type="PATRIC" id="fig|1053224.3.peg.6106"/>
<gene>
    <name evidence="2" type="ORF">IIC_06092</name>
</gene>
<organism evidence="2 3">
    <name type="scientific">Bacillus cereus VD021</name>
    <dbReference type="NCBI Taxonomy" id="1053224"/>
    <lineage>
        <taxon>Bacteria</taxon>
        <taxon>Bacillati</taxon>
        <taxon>Bacillota</taxon>
        <taxon>Bacilli</taxon>
        <taxon>Bacillales</taxon>
        <taxon>Bacillaceae</taxon>
        <taxon>Bacillus</taxon>
        <taxon>Bacillus cereus group</taxon>
    </lineage>
</organism>
<protein>
    <submittedName>
        <fullName evidence="2">PBSX family phage portal protein</fullName>
    </submittedName>
</protein>
<accession>R8GXY7</accession>
<dbReference type="InterPro" id="IPR006430">
    <property type="entry name" value="Phage_portal_PBSX"/>
</dbReference>
<evidence type="ECO:0000256" key="1">
    <source>
        <dbReference type="ARBA" id="ARBA00006799"/>
    </source>
</evidence>
<dbReference type="InterPro" id="IPR016753">
    <property type="entry name" value="PBSX_Firmicutes"/>
</dbReference>
<dbReference type="Pfam" id="PF04860">
    <property type="entry name" value="Phage_portal"/>
    <property type="match status" value="1"/>
</dbReference>
<dbReference type="AlphaFoldDB" id="R8GXY7"/>
<dbReference type="InterPro" id="IPR006944">
    <property type="entry name" value="Phage/GTA_portal"/>
</dbReference>
<reference evidence="2 3" key="1">
    <citation type="submission" date="2012-12" db="EMBL/GenBank/DDBJ databases">
        <title>The Genome Sequence of Bacillus cereus VD021.</title>
        <authorList>
            <consortium name="The Broad Institute Genome Sequencing Platform"/>
            <consortium name="The Broad Institute Genome Sequencing Center for Infectious Disease"/>
            <person name="Feldgarden M."/>
            <person name="Van der Auwera G.A."/>
            <person name="Mahillon J."/>
            <person name="Duprez V."/>
            <person name="Timmery S."/>
            <person name="Mattelet C."/>
            <person name="Dierick K."/>
            <person name="Sun M."/>
            <person name="Yu Z."/>
            <person name="Zhu L."/>
            <person name="Hu X."/>
            <person name="Shank E.B."/>
            <person name="Swiecicka I."/>
            <person name="Hansen B.M."/>
            <person name="Andrup L."/>
            <person name="Walker B."/>
            <person name="Young S.K."/>
            <person name="Zeng Q."/>
            <person name="Gargeya S."/>
            <person name="Fitzgerald M."/>
            <person name="Haas B."/>
            <person name="Abouelleil A."/>
            <person name="Alvarado L."/>
            <person name="Arachchi H.M."/>
            <person name="Berlin A.M."/>
            <person name="Chapman S.B."/>
            <person name="Dewar J."/>
            <person name="Goldberg J."/>
            <person name="Griggs A."/>
            <person name="Gujja S."/>
            <person name="Hansen M."/>
            <person name="Howarth C."/>
            <person name="Imamovic A."/>
            <person name="Larimer J."/>
            <person name="McCowan C."/>
            <person name="Murphy C."/>
            <person name="Neiman D."/>
            <person name="Pearson M."/>
            <person name="Priest M."/>
            <person name="Roberts A."/>
            <person name="Saif S."/>
            <person name="Shea T."/>
            <person name="Sisk P."/>
            <person name="Sykes S."/>
            <person name="Wortman J."/>
            <person name="Nusbaum C."/>
            <person name="Birren B."/>
        </authorList>
    </citation>
    <scope>NUCLEOTIDE SEQUENCE [LARGE SCALE GENOMIC DNA]</scope>
    <source>
        <strain evidence="2 3">VD021</strain>
    </source>
</reference>
<evidence type="ECO:0000313" key="3">
    <source>
        <dbReference type="Proteomes" id="UP000014040"/>
    </source>
</evidence>
<sequence>MTNKMRAQVVKAEGVSATTKQMYEDPFENMYESDGILAPPYNIKELKKIAEYSSILQQCVEAMTTNIACFGLTPEYSFDYRAAKPEIQKKADVEWERLRFFLKYLNFEETPETIISWALADREKTGNGYLEVLRNGKGEPAAITYLDCEDVRITKYTDPVKVSFCVMKDNEHKRVYTGKQFRRFVQIRGNRKVFFKEYADPRYMQATTGEFTDTHNGENEANEIIHLKIGPDAYGKPRYLGNIISLYGARKAEELNFYYFKQGRHVPAAIIVENGQLTDDSYNKVQEYMNDIQGVQNSHKFLLLEAEGIDQEKMRGEEEITPVKVQIKSLAEMLQQDALFLEYDSKTRDKLRSSFRLPPLYTGESQDYNKSTAETAKQVTEEQVFCPQRNVVAGKLTTMFCQSLELHYVSIAFKGPTSSDPIEKAKALTPIVAAGSVVPNDLRDLAAEILGKELEPLTYDGADEKPFQLIAGVNKMPVNSDGNHTQFIAKSADKEFINFLKDTRDAMEEMRDVLKEVKKQ</sequence>